<dbReference type="AlphaFoldDB" id="A0A1G5GWJ0"/>
<dbReference type="Proteomes" id="UP000183047">
    <property type="component" value="Unassembled WGS sequence"/>
</dbReference>
<sequence>MKIVFITHYSDLYGANLSMLGLAEMFIEQYDIDVYIICPQKGKVVDVARKKGIHVKCIPYIYWQGQRFITLKKLLRVIWNPICIELSCCYVKKISPDVIHSNSSVADLGVVISKRMKIPCVWHLREFGEEDYNLKYMVPSKKIGELYSSANRIIAISEYLRASYKKKYPVLDISVVYNGVKNFSVKRKKHLGCNFCVIGRITEQKGQYQVLKAVVELIKSKRDGFHLYIVGEGKDRYVNKLMEYVFSNDLGEYVTFTGYVEDISDFLCGMDVGIMSSKCEAFGRVTVEYMYAEMQVIATNYGGTKEIIGDNAMYYDFGDFICLADKMGKCMDNHYENRDELRLMAEKKFNQRVCTKNILNIYKEMGIRTN</sequence>
<dbReference type="PANTHER" id="PTHR12526:SF627">
    <property type="entry name" value="D-RHAMNOSYLTRANSFERASE WBPZ"/>
    <property type="match status" value="1"/>
</dbReference>
<reference evidence="3" key="1">
    <citation type="submission" date="2016-10" db="EMBL/GenBank/DDBJ databases">
        <authorList>
            <person name="Varghese N."/>
            <person name="Submissions S."/>
        </authorList>
    </citation>
    <scope>NUCLEOTIDE SEQUENCE [LARGE SCALE GENOMIC DNA]</scope>
    <source>
        <strain evidence="3">XBD2006</strain>
    </source>
</reference>
<feature type="domain" description="Glycosyltransferase subfamily 4-like N-terminal" evidence="1">
    <location>
        <begin position="14"/>
        <end position="180"/>
    </location>
</feature>
<dbReference type="GO" id="GO:0016740">
    <property type="term" value="F:transferase activity"/>
    <property type="evidence" value="ECO:0007669"/>
    <property type="project" value="UniProtKB-KW"/>
</dbReference>
<proteinExistence type="predicted"/>
<keyword evidence="2" id="KW-0808">Transferase</keyword>
<dbReference type="SUPFAM" id="SSF53756">
    <property type="entry name" value="UDP-Glycosyltransferase/glycogen phosphorylase"/>
    <property type="match status" value="1"/>
</dbReference>
<dbReference type="Gene3D" id="3.40.50.2000">
    <property type="entry name" value="Glycogen Phosphorylase B"/>
    <property type="match status" value="2"/>
</dbReference>
<dbReference type="PANTHER" id="PTHR12526">
    <property type="entry name" value="GLYCOSYLTRANSFERASE"/>
    <property type="match status" value="1"/>
</dbReference>
<dbReference type="CDD" id="cd03801">
    <property type="entry name" value="GT4_PimA-like"/>
    <property type="match status" value="1"/>
</dbReference>
<evidence type="ECO:0000313" key="3">
    <source>
        <dbReference type="Proteomes" id="UP000183047"/>
    </source>
</evidence>
<keyword evidence="3" id="KW-1185">Reference proteome</keyword>
<dbReference type="Pfam" id="PF13692">
    <property type="entry name" value="Glyco_trans_1_4"/>
    <property type="match status" value="1"/>
</dbReference>
<dbReference type="InterPro" id="IPR028098">
    <property type="entry name" value="Glyco_trans_4-like_N"/>
</dbReference>
<organism evidence="2 3">
    <name type="scientific">Butyrivibrio hungatei</name>
    <dbReference type="NCBI Taxonomy" id="185008"/>
    <lineage>
        <taxon>Bacteria</taxon>
        <taxon>Bacillati</taxon>
        <taxon>Bacillota</taxon>
        <taxon>Clostridia</taxon>
        <taxon>Lachnospirales</taxon>
        <taxon>Lachnospiraceae</taxon>
        <taxon>Butyrivibrio</taxon>
    </lineage>
</organism>
<name>A0A1G5GWJ0_9FIRM</name>
<accession>A0A1G5GWJ0</accession>
<protein>
    <submittedName>
        <fullName evidence="2">Glycosyltransferase involved in cell wall bisynthesis</fullName>
    </submittedName>
</protein>
<evidence type="ECO:0000259" key="1">
    <source>
        <dbReference type="Pfam" id="PF13439"/>
    </source>
</evidence>
<dbReference type="Pfam" id="PF13439">
    <property type="entry name" value="Glyco_transf_4"/>
    <property type="match status" value="1"/>
</dbReference>
<evidence type="ECO:0000313" key="2">
    <source>
        <dbReference type="EMBL" id="SCY55737.1"/>
    </source>
</evidence>
<gene>
    <name evidence="2" type="ORF">SAMN02910451_03070</name>
</gene>
<dbReference type="EMBL" id="FMUR01000026">
    <property type="protein sequence ID" value="SCY55737.1"/>
    <property type="molecule type" value="Genomic_DNA"/>
</dbReference>